<dbReference type="EMBL" id="BJFL01000051">
    <property type="protein sequence ID" value="GDY33694.1"/>
    <property type="molecule type" value="Genomic_DNA"/>
</dbReference>
<protein>
    <submittedName>
        <fullName evidence="9">Sulfonate ABC transporter substrate-binding protein</fullName>
    </submittedName>
</protein>
<evidence type="ECO:0000256" key="2">
    <source>
        <dbReference type="ARBA" id="ARBA00004533"/>
    </source>
</evidence>
<comment type="subcellular location">
    <subcellularLocation>
        <location evidence="2">Cell inner membrane</location>
    </subcellularLocation>
    <subcellularLocation>
        <location evidence="1">Periplasm</location>
    </subcellularLocation>
</comment>
<dbReference type="GO" id="GO:0042626">
    <property type="term" value="F:ATPase-coupled transmembrane transporter activity"/>
    <property type="evidence" value="ECO:0007669"/>
    <property type="project" value="InterPro"/>
</dbReference>
<evidence type="ECO:0000256" key="3">
    <source>
        <dbReference type="ARBA" id="ARBA00010742"/>
    </source>
</evidence>
<keyword evidence="6" id="KW-0997">Cell inner membrane</keyword>
<keyword evidence="7" id="KW-0732">Signal</keyword>
<gene>
    <name evidence="9" type="primary">ssuA_4</name>
    <name evidence="9" type="ORF">GTS_53270</name>
</gene>
<name>A0A4D4JDI5_9PSEU</name>
<reference evidence="10" key="1">
    <citation type="submission" date="2019-04" db="EMBL/GenBank/DDBJ databases">
        <title>Draft genome sequence of Pseudonocardiaceae bacterium SL3-2-4.</title>
        <authorList>
            <person name="Ningsih F."/>
            <person name="Yokota A."/>
            <person name="Sakai Y."/>
            <person name="Nanatani K."/>
            <person name="Yabe S."/>
            <person name="Oetari A."/>
            <person name="Sjamsuridzal W."/>
        </authorList>
    </citation>
    <scope>NUCLEOTIDE SEQUENCE [LARGE SCALE GENOMIC DNA]</scope>
    <source>
        <strain evidence="10">SL3-2-4</strain>
    </source>
</reference>
<sequence length="386" mass="40930">MRRREIPSLLQRRMRGAHVCLLPDITLSHREDLPVKPAPSGRRVPVAAAAALSVLSLSLFAGCARVEHVGPGAAAEVRLGFFPNVTHASALIARGKGFYAKELGGTRLTAQQFNAGPDEVTALLDGSLDAGFIGSGPAVTAFARSAGKGVRVVSGATSGGAQLVVKPGIAAPEQLRGRTIAVPQRGNTQDIALRKWLAGKGLAIGAGPNEVNVVTMDNPQTFDAFRSGRLDGGWLPEPWASRLVIDAGGRVLQDERALWPGGKFPTTVLLVRTQFLREHPATVEALLRAEQDAIEFAAADHDEAETVVNDQLRQLTGGELSRPVLDRALANIELTTDPLAVEFNQLAGDEVTAGVVRTTPDLTGFIDVEPLNRVRHERGKPPVDPG</sequence>
<dbReference type="Proteomes" id="UP000298860">
    <property type="component" value="Unassembled WGS sequence"/>
</dbReference>
<dbReference type="PANTHER" id="PTHR30024">
    <property type="entry name" value="ALIPHATIC SULFONATES-BINDING PROTEIN-RELATED"/>
    <property type="match status" value="1"/>
</dbReference>
<dbReference type="GO" id="GO:0005886">
    <property type="term" value="C:plasma membrane"/>
    <property type="evidence" value="ECO:0007669"/>
    <property type="project" value="UniProtKB-SubCell"/>
</dbReference>
<evidence type="ECO:0000256" key="6">
    <source>
        <dbReference type="ARBA" id="ARBA00022519"/>
    </source>
</evidence>
<evidence type="ECO:0000256" key="4">
    <source>
        <dbReference type="ARBA" id="ARBA00022448"/>
    </source>
</evidence>
<evidence type="ECO:0000256" key="1">
    <source>
        <dbReference type="ARBA" id="ARBA00004418"/>
    </source>
</evidence>
<dbReference type="Pfam" id="PF13379">
    <property type="entry name" value="NMT1_2"/>
    <property type="match status" value="1"/>
</dbReference>
<keyword evidence="4" id="KW-0813">Transport</keyword>
<comment type="caution">
    <text evidence="9">The sequence shown here is derived from an EMBL/GenBank/DDBJ whole genome shotgun (WGS) entry which is preliminary data.</text>
</comment>
<evidence type="ECO:0000313" key="10">
    <source>
        <dbReference type="Proteomes" id="UP000298860"/>
    </source>
</evidence>
<evidence type="ECO:0000256" key="5">
    <source>
        <dbReference type="ARBA" id="ARBA00022475"/>
    </source>
</evidence>
<keyword evidence="10" id="KW-1185">Reference proteome</keyword>
<dbReference type="SUPFAM" id="SSF53850">
    <property type="entry name" value="Periplasmic binding protein-like II"/>
    <property type="match status" value="1"/>
</dbReference>
<comment type="similarity">
    <text evidence="3">Belongs to the bacterial solute-binding protein SsuA/TauA family.</text>
</comment>
<keyword evidence="8" id="KW-0472">Membrane</keyword>
<dbReference type="AlphaFoldDB" id="A0A4D4JDI5"/>
<dbReference type="GO" id="GO:0042597">
    <property type="term" value="C:periplasmic space"/>
    <property type="evidence" value="ECO:0007669"/>
    <property type="project" value="UniProtKB-SubCell"/>
</dbReference>
<dbReference type="PANTHER" id="PTHR30024:SF47">
    <property type="entry name" value="TAURINE-BINDING PERIPLASMIC PROTEIN"/>
    <property type="match status" value="1"/>
</dbReference>
<proteinExistence type="inferred from homology"/>
<evidence type="ECO:0000256" key="7">
    <source>
        <dbReference type="ARBA" id="ARBA00022729"/>
    </source>
</evidence>
<accession>A0A4D4JDI5</accession>
<dbReference type="NCBIfam" id="TIGR01728">
    <property type="entry name" value="SsuA_fam"/>
    <property type="match status" value="1"/>
</dbReference>
<keyword evidence="5" id="KW-1003">Cell membrane</keyword>
<dbReference type="InterPro" id="IPR044527">
    <property type="entry name" value="NrtA/CpmA_ABC-bd_dom"/>
</dbReference>
<evidence type="ECO:0000256" key="8">
    <source>
        <dbReference type="ARBA" id="ARBA00023136"/>
    </source>
</evidence>
<organism evidence="9 10">
    <name type="scientific">Gandjariella thermophila</name>
    <dbReference type="NCBI Taxonomy" id="1931992"/>
    <lineage>
        <taxon>Bacteria</taxon>
        <taxon>Bacillati</taxon>
        <taxon>Actinomycetota</taxon>
        <taxon>Actinomycetes</taxon>
        <taxon>Pseudonocardiales</taxon>
        <taxon>Pseudonocardiaceae</taxon>
        <taxon>Gandjariella</taxon>
    </lineage>
</organism>
<dbReference type="InterPro" id="IPR010067">
    <property type="entry name" value="ABC_SsuA_sub-bd"/>
</dbReference>
<evidence type="ECO:0000313" key="9">
    <source>
        <dbReference type="EMBL" id="GDY33694.1"/>
    </source>
</evidence>
<dbReference type="Gene3D" id="3.40.190.10">
    <property type="entry name" value="Periplasmic binding protein-like II"/>
    <property type="match status" value="2"/>
</dbReference>
<dbReference type="CDD" id="cd13553">
    <property type="entry name" value="PBP2_NrtA_CpmA_like"/>
    <property type="match status" value="1"/>
</dbReference>